<dbReference type="STRING" id="1073574.GOARA_025_00020"/>
<name>G7GZD1_9ACTN</name>
<sequence length="156" mass="16668">MSQRNATSYHTYVVRYDGGSNSLERVAARGAHTLRAGRWGGTVYVTPEELRRATKAIIGNDPPQSSSNEAFPIGNGAAGISSTDTAKALTGARASAEQALEVVRGRLQAWDSVLTTSATEYEETDKKNAECLSPDYLNNLASNRVAGLGDFNQSSR</sequence>
<organism evidence="1 2">
    <name type="scientific">Gordonia araii NBRC 100433</name>
    <dbReference type="NCBI Taxonomy" id="1073574"/>
    <lineage>
        <taxon>Bacteria</taxon>
        <taxon>Bacillati</taxon>
        <taxon>Actinomycetota</taxon>
        <taxon>Actinomycetes</taxon>
        <taxon>Mycobacteriales</taxon>
        <taxon>Gordoniaceae</taxon>
        <taxon>Gordonia</taxon>
    </lineage>
</organism>
<reference evidence="1 2" key="1">
    <citation type="submission" date="2011-11" db="EMBL/GenBank/DDBJ databases">
        <title>Whole genome shotgun sequence of Gordonia araii NBRC 100433.</title>
        <authorList>
            <person name="Yoshida Y."/>
            <person name="Hosoyama A."/>
            <person name="Tsuchikane K."/>
            <person name="Katsumata H."/>
            <person name="Yamazaki S."/>
            <person name="Fujita N."/>
        </authorList>
    </citation>
    <scope>NUCLEOTIDE SEQUENCE [LARGE SCALE GENOMIC DNA]</scope>
    <source>
        <strain evidence="1 2">NBRC 100433</strain>
    </source>
</reference>
<dbReference type="OrthoDB" id="9944662at2"/>
<evidence type="ECO:0000313" key="1">
    <source>
        <dbReference type="EMBL" id="GAB08956.1"/>
    </source>
</evidence>
<dbReference type="AlphaFoldDB" id="G7GZD1"/>
<keyword evidence="2" id="KW-1185">Reference proteome</keyword>
<proteinExistence type="predicted"/>
<protein>
    <submittedName>
        <fullName evidence="1">Uncharacterized protein</fullName>
    </submittedName>
</protein>
<dbReference type="Proteomes" id="UP000035088">
    <property type="component" value="Unassembled WGS sequence"/>
</dbReference>
<comment type="caution">
    <text evidence="1">The sequence shown here is derived from an EMBL/GenBank/DDBJ whole genome shotgun (WGS) entry which is preliminary data.</text>
</comment>
<evidence type="ECO:0000313" key="2">
    <source>
        <dbReference type="Proteomes" id="UP000035088"/>
    </source>
</evidence>
<accession>G7GZD1</accession>
<gene>
    <name evidence="1" type="ORF">GOARA_025_00020</name>
</gene>
<dbReference type="EMBL" id="BAEE01000025">
    <property type="protein sequence ID" value="GAB08956.1"/>
    <property type="molecule type" value="Genomic_DNA"/>
</dbReference>